<accession>A0ABN9EZ47</accession>
<name>A0ABN9EZ47_9NEOB</name>
<evidence type="ECO:0000313" key="3">
    <source>
        <dbReference type="Proteomes" id="UP001162483"/>
    </source>
</evidence>
<sequence>KNHNTCKLIGLRESYSIYKRQYIYWNFFFILVLVAISDL</sequence>
<organism evidence="2 3">
    <name type="scientific">Staurois parvus</name>
    <dbReference type="NCBI Taxonomy" id="386267"/>
    <lineage>
        <taxon>Eukaryota</taxon>
        <taxon>Metazoa</taxon>
        <taxon>Chordata</taxon>
        <taxon>Craniata</taxon>
        <taxon>Vertebrata</taxon>
        <taxon>Euteleostomi</taxon>
        <taxon>Amphibia</taxon>
        <taxon>Batrachia</taxon>
        <taxon>Anura</taxon>
        <taxon>Neobatrachia</taxon>
        <taxon>Ranoidea</taxon>
        <taxon>Ranidae</taxon>
        <taxon>Staurois</taxon>
    </lineage>
</organism>
<keyword evidence="1" id="KW-0472">Membrane</keyword>
<evidence type="ECO:0000256" key="1">
    <source>
        <dbReference type="SAM" id="Phobius"/>
    </source>
</evidence>
<feature type="transmembrane region" description="Helical" evidence="1">
    <location>
        <begin position="21"/>
        <end position="37"/>
    </location>
</feature>
<evidence type="ECO:0000313" key="2">
    <source>
        <dbReference type="EMBL" id="CAI9590090.1"/>
    </source>
</evidence>
<keyword evidence="3" id="KW-1185">Reference proteome</keyword>
<proteinExistence type="predicted"/>
<reference evidence="2" key="1">
    <citation type="submission" date="2023-05" db="EMBL/GenBank/DDBJ databases">
        <authorList>
            <person name="Stuckert A."/>
        </authorList>
    </citation>
    <scope>NUCLEOTIDE SEQUENCE</scope>
</reference>
<keyword evidence="1" id="KW-1133">Transmembrane helix</keyword>
<dbReference type="Proteomes" id="UP001162483">
    <property type="component" value="Unassembled WGS sequence"/>
</dbReference>
<evidence type="ECO:0008006" key="4">
    <source>
        <dbReference type="Google" id="ProtNLM"/>
    </source>
</evidence>
<dbReference type="EMBL" id="CATNWA010016122">
    <property type="protein sequence ID" value="CAI9590090.1"/>
    <property type="molecule type" value="Genomic_DNA"/>
</dbReference>
<comment type="caution">
    <text evidence="2">The sequence shown here is derived from an EMBL/GenBank/DDBJ whole genome shotgun (WGS) entry which is preliminary data.</text>
</comment>
<keyword evidence="1" id="KW-0812">Transmembrane</keyword>
<feature type="non-terminal residue" evidence="2">
    <location>
        <position position="1"/>
    </location>
</feature>
<protein>
    <recommendedName>
        <fullName evidence="4">NADH dehydrogenase subunit 5</fullName>
    </recommendedName>
</protein>
<gene>
    <name evidence="2" type="ORF">SPARVUS_LOCUS10998688</name>
</gene>